<reference evidence="1 2" key="1">
    <citation type="submission" date="2016-10" db="EMBL/GenBank/DDBJ databases">
        <authorList>
            <person name="de Groot N.N."/>
        </authorList>
    </citation>
    <scope>NUCLEOTIDE SEQUENCE [LARGE SCALE GENOMIC DNA]</scope>
    <source>
        <strain evidence="1 2">DSM 19113</strain>
    </source>
</reference>
<evidence type="ECO:0000313" key="2">
    <source>
        <dbReference type="Proteomes" id="UP000199376"/>
    </source>
</evidence>
<organism evidence="1 2">
    <name type="scientific">Fructobacillus durionis</name>
    <dbReference type="NCBI Taxonomy" id="283737"/>
    <lineage>
        <taxon>Bacteria</taxon>
        <taxon>Bacillati</taxon>
        <taxon>Bacillota</taxon>
        <taxon>Bacilli</taxon>
        <taxon>Lactobacillales</taxon>
        <taxon>Lactobacillaceae</taxon>
        <taxon>Fructobacillus</taxon>
    </lineage>
</organism>
<protein>
    <recommendedName>
        <fullName evidence="3">Sporulation protein Cse60</fullName>
    </recommendedName>
</protein>
<dbReference type="AlphaFoldDB" id="A0A1I1GVS3"/>
<dbReference type="STRING" id="283737.SAMN05660453_1204"/>
<accession>A0A1I1GVS3</accession>
<dbReference type="EMBL" id="FOLI01000006">
    <property type="protein sequence ID" value="SFC15651.1"/>
    <property type="molecule type" value="Genomic_DNA"/>
</dbReference>
<sequence length="52" mass="5841">MLSRLVTGTKSEESFTDQLNAVLKDLQNDGNEIIDVKFSESLEHVSALILYK</sequence>
<keyword evidence="2" id="KW-1185">Reference proteome</keyword>
<dbReference type="Proteomes" id="UP000199376">
    <property type="component" value="Unassembled WGS sequence"/>
</dbReference>
<evidence type="ECO:0008006" key="3">
    <source>
        <dbReference type="Google" id="ProtNLM"/>
    </source>
</evidence>
<evidence type="ECO:0000313" key="1">
    <source>
        <dbReference type="EMBL" id="SFC15651.1"/>
    </source>
</evidence>
<name>A0A1I1GVS3_9LACO</name>
<proteinExistence type="predicted"/>
<gene>
    <name evidence="1" type="ORF">SAMN05660453_1204</name>
</gene>
<dbReference type="RefSeq" id="WP_159427793.1">
    <property type="nucleotide sequence ID" value="NZ_FOLI01000006.1"/>
</dbReference>